<comment type="cofactor">
    <cofactor evidence="1 4">
        <name>Mg(2+)</name>
        <dbReference type="ChEBI" id="CHEBI:18420"/>
    </cofactor>
</comment>
<keyword evidence="3 4" id="KW-0460">Magnesium</keyword>
<dbReference type="OrthoDB" id="2861623at2759"/>
<dbReference type="Pfam" id="PF19086">
    <property type="entry name" value="Terpene_syn_C_2"/>
    <property type="match status" value="1"/>
</dbReference>
<dbReference type="Gene3D" id="1.10.600.10">
    <property type="entry name" value="Farnesyl Diphosphate Synthase"/>
    <property type="match status" value="1"/>
</dbReference>
<accession>A0A9P5CKX6</accession>
<dbReference type="GO" id="GO:0008299">
    <property type="term" value="P:isoprenoid biosynthetic process"/>
    <property type="evidence" value="ECO:0007669"/>
    <property type="project" value="UniProtKB-ARBA"/>
</dbReference>
<dbReference type="PANTHER" id="PTHR35201:SF4">
    <property type="entry name" value="BETA-PINACENE SYNTHASE-RELATED"/>
    <property type="match status" value="1"/>
</dbReference>
<dbReference type="EC" id="4.2.3.-" evidence="4"/>
<evidence type="ECO:0000256" key="1">
    <source>
        <dbReference type="ARBA" id="ARBA00001946"/>
    </source>
</evidence>
<comment type="caution">
    <text evidence="5">The sequence shown here is derived from an EMBL/GenBank/DDBJ whole genome shotgun (WGS) entry which is preliminary data.</text>
</comment>
<dbReference type="InterPro" id="IPR008949">
    <property type="entry name" value="Isoprenoid_synthase_dom_sf"/>
</dbReference>
<dbReference type="PANTHER" id="PTHR35201">
    <property type="entry name" value="TERPENE SYNTHASE"/>
    <property type="match status" value="1"/>
</dbReference>
<dbReference type="SFLD" id="SFLDS00005">
    <property type="entry name" value="Isoprenoid_Synthase_Type_I"/>
    <property type="match status" value="1"/>
</dbReference>
<dbReference type="EMBL" id="MU032351">
    <property type="protein sequence ID" value="KAF3761240.1"/>
    <property type="molecule type" value="Genomic_DNA"/>
</dbReference>
<comment type="similarity">
    <text evidence="2 4">Belongs to the terpene synthase family.</text>
</comment>
<name>A0A9P5CKX6_CRYP1</name>
<dbReference type="RefSeq" id="XP_040772219.1">
    <property type="nucleotide sequence ID" value="XM_040924944.1"/>
</dbReference>
<dbReference type="GeneID" id="63842073"/>
<dbReference type="GO" id="GO:0010333">
    <property type="term" value="F:terpene synthase activity"/>
    <property type="evidence" value="ECO:0007669"/>
    <property type="project" value="InterPro"/>
</dbReference>
<evidence type="ECO:0000256" key="3">
    <source>
        <dbReference type="ARBA" id="ARBA00022842"/>
    </source>
</evidence>
<evidence type="ECO:0000256" key="4">
    <source>
        <dbReference type="RuleBase" id="RU366034"/>
    </source>
</evidence>
<dbReference type="AlphaFoldDB" id="A0A9P5CKX6"/>
<gene>
    <name evidence="5" type="ORF">M406DRAFT_65720</name>
</gene>
<dbReference type="Proteomes" id="UP000803844">
    <property type="component" value="Unassembled WGS sequence"/>
</dbReference>
<keyword evidence="4" id="KW-0456">Lyase</keyword>
<dbReference type="GO" id="GO:0046872">
    <property type="term" value="F:metal ion binding"/>
    <property type="evidence" value="ECO:0007669"/>
    <property type="project" value="UniProtKB-KW"/>
</dbReference>
<evidence type="ECO:0000313" key="5">
    <source>
        <dbReference type="EMBL" id="KAF3761240.1"/>
    </source>
</evidence>
<protein>
    <recommendedName>
        <fullName evidence="4">Terpene synthase</fullName>
        <ecNumber evidence="4">4.2.3.-</ecNumber>
    </recommendedName>
</protein>
<evidence type="ECO:0000313" key="6">
    <source>
        <dbReference type="Proteomes" id="UP000803844"/>
    </source>
</evidence>
<sequence>MFASIMSVDPPVNKHHEKVKREAETWIIKTLKLKEEEARKIPKMDLAYVASIWVPDADEEGLRMVVDWLYWIFFFDDQFDEGHLKDDPKGAKEEISATLSIMTSNQAFIAVDEYPLRHVFQSTWTRFQTRTSPALQKRWVKSLTEYCDGLLGQVTAVHDTRELNTDEYMTYRRLSIGAFPCHELVEYAHGFEIPQVVADNDSVKVCRTISTDLVWLQNDVLSYRKDLIQGVKHNIIHVLRNQNLSEQQAIDEIGEMLDERYREWYRALAEMPIWGEKVDRDVLKYIWGCQAVALGNLHWSYKTGRYLGAEGEQIRTTRIMTIPNL</sequence>
<reference evidence="5" key="1">
    <citation type="journal article" date="2020" name="Phytopathology">
        <title>Genome sequence of the chestnut blight fungus Cryphonectria parasitica EP155: A fundamental resource for an archetypical invasive plant pathogen.</title>
        <authorList>
            <person name="Crouch J.A."/>
            <person name="Dawe A."/>
            <person name="Aerts A."/>
            <person name="Barry K."/>
            <person name="Churchill A.C.L."/>
            <person name="Grimwood J."/>
            <person name="Hillman B."/>
            <person name="Milgroom M.G."/>
            <person name="Pangilinan J."/>
            <person name="Smith M."/>
            <person name="Salamov A."/>
            <person name="Schmutz J."/>
            <person name="Yadav J."/>
            <person name="Grigoriev I.V."/>
            <person name="Nuss D."/>
        </authorList>
    </citation>
    <scope>NUCLEOTIDE SEQUENCE</scope>
    <source>
        <strain evidence="5">EP155</strain>
    </source>
</reference>
<dbReference type="SUPFAM" id="SSF48576">
    <property type="entry name" value="Terpenoid synthases"/>
    <property type="match status" value="1"/>
</dbReference>
<evidence type="ECO:0000256" key="2">
    <source>
        <dbReference type="ARBA" id="ARBA00006333"/>
    </source>
</evidence>
<keyword evidence="4" id="KW-0479">Metal-binding</keyword>
<keyword evidence="6" id="KW-1185">Reference proteome</keyword>
<proteinExistence type="inferred from homology"/>
<organism evidence="5 6">
    <name type="scientific">Cryphonectria parasitica (strain ATCC 38755 / EP155)</name>
    <dbReference type="NCBI Taxonomy" id="660469"/>
    <lineage>
        <taxon>Eukaryota</taxon>
        <taxon>Fungi</taxon>
        <taxon>Dikarya</taxon>
        <taxon>Ascomycota</taxon>
        <taxon>Pezizomycotina</taxon>
        <taxon>Sordariomycetes</taxon>
        <taxon>Sordariomycetidae</taxon>
        <taxon>Diaporthales</taxon>
        <taxon>Cryphonectriaceae</taxon>
        <taxon>Cryphonectria-Endothia species complex</taxon>
        <taxon>Cryphonectria</taxon>
    </lineage>
</organism>
<dbReference type="InterPro" id="IPR034686">
    <property type="entry name" value="Terpene_cyclase-like_2"/>
</dbReference>
<dbReference type="SFLD" id="SFLDG01020">
    <property type="entry name" value="Terpene_Cyclase_Like_2"/>
    <property type="match status" value="1"/>
</dbReference>